<dbReference type="SUPFAM" id="SSF55729">
    <property type="entry name" value="Acyl-CoA N-acyltransferases (Nat)"/>
    <property type="match status" value="1"/>
</dbReference>
<evidence type="ECO:0000256" key="9">
    <source>
        <dbReference type="PIRNR" id="PIRNR000452"/>
    </source>
</evidence>
<reference evidence="11 12" key="1">
    <citation type="submission" date="2016-10" db="EMBL/GenBank/DDBJ databases">
        <authorList>
            <person name="de Groot N.N."/>
        </authorList>
    </citation>
    <scope>NUCLEOTIDE SEQUENCE [LARGE SCALE GENOMIC DNA]</scope>
    <source>
        <strain evidence="11 12">CGMCC 1.7666</strain>
    </source>
</reference>
<dbReference type="Pfam" id="PF00583">
    <property type="entry name" value="Acetyltransf_1"/>
    <property type="match status" value="1"/>
</dbReference>
<dbReference type="CDD" id="cd04301">
    <property type="entry name" value="NAT_SF"/>
    <property type="match status" value="1"/>
</dbReference>
<dbReference type="AlphaFoldDB" id="A0A1G5JPL1"/>
<dbReference type="EC" id="2.3.1.82" evidence="2 9"/>
<evidence type="ECO:0000256" key="1">
    <source>
        <dbReference type="ARBA" id="ARBA00011738"/>
    </source>
</evidence>
<comment type="function">
    <text evidence="9">Catalyzes the transfer of an acetyl group from acetyl-CoA to the 6'-amino group of aminoglycoside molecules conferring resistance to antibiotics containing the purpurosamine ring.</text>
</comment>
<evidence type="ECO:0000256" key="6">
    <source>
        <dbReference type="ARBA" id="ARBA00023315"/>
    </source>
</evidence>
<gene>
    <name evidence="11" type="ORF">SAMN02927923_02803</name>
</gene>
<evidence type="ECO:0000313" key="12">
    <source>
        <dbReference type="Proteomes" id="UP000199569"/>
    </source>
</evidence>
<dbReference type="STRING" id="549386.SAMN02927923_02803"/>
<organism evidence="11 12">
    <name type="scientific">Microvirga guangxiensis</name>
    <dbReference type="NCBI Taxonomy" id="549386"/>
    <lineage>
        <taxon>Bacteria</taxon>
        <taxon>Pseudomonadati</taxon>
        <taxon>Pseudomonadota</taxon>
        <taxon>Alphaproteobacteria</taxon>
        <taxon>Hyphomicrobiales</taxon>
        <taxon>Methylobacteriaceae</taxon>
        <taxon>Microvirga</taxon>
    </lineage>
</organism>
<dbReference type="PANTHER" id="PTHR43877">
    <property type="entry name" value="AMINOALKYLPHOSPHONATE N-ACETYLTRANSFERASE-RELATED-RELATED"/>
    <property type="match status" value="1"/>
</dbReference>
<keyword evidence="4 9" id="KW-0808">Transferase</keyword>
<name>A0A1G5JPL1_9HYPH</name>
<proteinExistence type="predicted"/>
<dbReference type="GO" id="GO:0047663">
    <property type="term" value="F:aminoglycoside 6'-N-acetyltransferase activity"/>
    <property type="evidence" value="ECO:0007669"/>
    <property type="project" value="UniProtKB-EC"/>
</dbReference>
<keyword evidence="12" id="KW-1185">Reference proteome</keyword>
<keyword evidence="6 9" id="KW-0012">Acyltransferase</keyword>
<feature type="domain" description="N-acetyltransferase" evidence="10">
    <location>
        <begin position="1"/>
        <end position="151"/>
    </location>
</feature>
<evidence type="ECO:0000256" key="4">
    <source>
        <dbReference type="ARBA" id="ARBA00022679"/>
    </source>
</evidence>
<evidence type="ECO:0000259" key="10">
    <source>
        <dbReference type="PROSITE" id="PS51186"/>
    </source>
</evidence>
<evidence type="ECO:0000256" key="3">
    <source>
        <dbReference type="ARBA" id="ARBA00017677"/>
    </source>
</evidence>
<dbReference type="EMBL" id="FMVJ01000007">
    <property type="protein sequence ID" value="SCY90323.1"/>
    <property type="molecule type" value="Genomic_DNA"/>
</dbReference>
<keyword evidence="5 9" id="KW-0046">Antibiotic resistance</keyword>
<protein>
    <recommendedName>
        <fullName evidence="3 9">Aminoglycoside N(6')-acetyltransferase type 1</fullName>
        <ecNumber evidence="2 9">2.3.1.82</ecNumber>
    </recommendedName>
    <alternativeName>
        <fullName evidence="7 9">Aminoglycoside resistance protein</fullName>
    </alternativeName>
</protein>
<dbReference type="GO" id="GO:0046677">
    <property type="term" value="P:response to antibiotic"/>
    <property type="evidence" value="ECO:0007669"/>
    <property type="project" value="UniProtKB-KW"/>
</dbReference>
<dbReference type="Proteomes" id="UP000199569">
    <property type="component" value="Unassembled WGS sequence"/>
</dbReference>
<evidence type="ECO:0000256" key="2">
    <source>
        <dbReference type="ARBA" id="ARBA00012888"/>
    </source>
</evidence>
<dbReference type="PROSITE" id="PS51186">
    <property type="entry name" value="GNAT"/>
    <property type="match status" value="1"/>
</dbReference>
<dbReference type="InterPro" id="IPR016181">
    <property type="entry name" value="Acyl_CoA_acyltransferase"/>
</dbReference>
<evidence type="ECO:0000313" key="11">
    <source>
        <dbReference type="EMBL" id="SCY90323.1"/>
    </source>
</evidence>
<dbReference type="RefSeq" id="WP_091135453.1">
    <property type="nucleotide sequence ID" value="NZ_FMVJ01000007.1"/>
</dbReference>
<sequence length="151" mass="16877">MRITACDDQSLDSWIRLRRELWPDTALSDHALEAEDMLKDPGQAIAFLARNTDGTALAFAEAALRHDYVNGCTTSPVAFLEGIYVSPEYRKQGIARLLCGAVEEWARSLGCTELASDVELHNSRSQSMHLAIGFEETERVVYYRKSLQPQG</sequence>
<accession>A0A1G5JPL1</accession>
<evidence type="ECO:0000256" key="8">
    <source>
        <dbReference type="ARBA" id="ARBA00048923"/>
    </source>
</evidence>
<dbReference type="InterPro" id="IPR000182">
    <property type="entry name" value="GNAT_dom"/>
</dbReference>
<dbReference type="OrthoDB" id="118633at2"/>
<dbReference type="InterPro" id="IPR024170">
    <property type="entry name" value="Aminoglycoside_N6-AcTrfrase"/>
</dbReference>
<dbReference type="PIRSF" id="PIRSF000452">
    <property type="entry name" value="6-N-acetyltransf"/>
    <property type="match status" value="1"/>
</dbReference>
<evidence type="ECO:0000256" key="7">
    <source>
        <dbReference type="ARBA" id="ARBA00029660"/>
    </source>
</evidence>
<dbReference type="InterPro" id="IPR050832">
    <property type="entry name" value="Bact_Acetyltransf"/>
</dbReference>
<comment type="catalytic activity">
    <reaction evidence="8 9">
        <text>kanamycin B + acetyl-CoA = N(6')-acetylkanamycin B + CoA + H(+)</text>
        <dbReference type="Rhea" id="RHEA:16449"/>
        <dbReference type="ChEBI" id="CHEBI:15378"/>
        <dbReference type="ChEBI" id="CHEBI:57287"/>
        <dbReference type="ChEBI" id="CHEBI:57288"/>
        <dbReference type="ChEBI" id="CHEBI:58390"/>
        <dbReference type="ChEBI" id="CHEBI:58549"/>
        <dbReference type="EC" id="2.3.1.82"/>
    </reaction>
</comment>
<dbReference type="NCBIfam" id="NF043067">
    <property type="entry name" value="AAC_6p_group_E"/>
    <property type="match status" value="1"/>
</dbReference>
<evidence type="ECO:0000256" key="5">
    <source>
        <dbReference type="ARBA" id="ARBA00023251"/>
    </source>
</evidence>
<dbReference type="Gene3D" id="3.40.630.30">
    <property type="match status" value="1"/>
</dbReference>
<comment type="subunit">
    <text evidence="1 9">Homodimer.</text>
</comment>